<name>A0A7U4LEJ3_9SPHN</name>
<keyword evidence="1" id="KW-0472">Membrane</keyword>
<feature type="transmembrane region" description="Helical" evidence="1">
    <location>
        <begin position="12"/>
        <end position="36"/>
    </location>
</feature>
<dbReference type="AlphaFoldDB" id="A0A7U4LEJ3"/>
<reference evidence="2 3" key="1">
    <citation type="journal article" date="2015" name="Int. J. Syst. Evol. Microbiol.">
        <title>Sphingomonas hengshuiensis sp. nov., isolated from lake wetland.</title>
        <authorList>
            <person name="Wei S."/>
            <person name="Wang T."/>
            <person name="Liu H."/>
            <person name="Zhang C."/>
            <person name="Guo J."/>
            <person name="Wang Q."/>
            <person name="Liang K."/>
            <person name="Zhang Z."/>
        </authorList>
    </citation>
    <scope>NUCLEOTIDE SEQUENCE [LARGE SCALE GENOMIC DNA]</scope>
    <source>
        <strain evidence="2 3">WHSC-8</strain>
    </source>
</reference>
<organism evidence="2 3">
    <name type="scientific">Sphingomonas hengshuiensis</name>
    <dbReference type="NCBI Taxonomy" id="1609977"/>
    <lineage>
        <taxon>Bacteria</taxon>
        <taxon>Pseudomonadati</taxon>
        <taxon>Pseudomonadota</taxon>
        <taxon>Alphaproteobacteria</taxon>
        <taxon>Sphingomonadales</taxon>
        <taxon>Sphingomonadaceae</taxon>
        <taxon>Sphingomonas</taxon>
    </lineage>
</organism>
<evidence type="ECO:0000313" key="2">
    <source>
        <dbReference type="EMBL" id="AJP71144.1"/>
    </source>
</evidence>
<sequence length="80" mass="8502">MTRAASSRVFCGPCLIVMIALAPSAWVVLLGAWALVTGSADGDPCAADHRRGGQVGSAESARDAQIRRSDEARRWAWTCN</sequence>
<keyword evidence="1" id="KW-1133">Transmembrane helix</keyword>
<accession>A0A7U4LEJ3</accession>
<gene>
    <name evidence="2" type="ORF">TS85_03880</name>
</gene>
<dbReference type="KEGG" id="sphi:TS85_03880"/>
<evidence type="ECO:0000256" key="1">
    <source>
        <dbReference type="SAM" id="Phobius"/>
    </source>
</evidence>
<dbReference type="Proteomes" id="UP000032300">
    <property type="component" value="Chromosome"/>
</dbReference>
<keyword evidence="3" id="KW-1185">Reference proteome</keyword>
<proteinExistence type="predicted"/>
<protein>
    <submittedName>
        <fullName evidence="2">Uncharacterized protein</fullName>
    </submittedName>
</protein>
<dbReference type="EMBL" id="CP010836">
    <property type="protein sequence ID" value="AJP71144.1"/>
    <property type="molecule type" value="Genomic_DNA"/>
</dbReference>
<keyword evidence="1" id="KW-0812">Transmembrane</keyword>
<reference evidence="2 3" key="2">
    <citation type="submission" date="2015-02" db="EMBL/GenBank/DDBJ databases">
        <title>The complete genome of Sphingomonas hengshuiensis sp. WHSC-8 isolated from soil of Hengshui Lake.</title>
        <authorList>
            <person name="Wei S."/>
            <person name="Guo J."/>
            <person name="Su C."/>
            <person name="Wu R."/>
            <person name="Zhang Z."/>
            <person name="Liang K."/>
            <person name="Li H."/>
            <person name="Wang T."/>
            <person name="Liu H."/>
            <person name="Zhang C."/>
            <person name="Li Z."/>
            <person name="Wang Q."/>
            <person name="Meng J."/>
        </authorList>
    </citation>
    <scope>NUCLEOTIDE SEQUENCE [LARGE SCALE GENOMIC DNA]</scope>
    <source>
        <strain evidence="2 3">WHSC-8</strain>
    </source>
</reference>
<evidence type="ECO:0000313" key="3">
    <source>
        <dbReference type="Proteomes" id="UP000032300"/>
    </source>
</evidence>